<dbReference type="InterPro" id="IPR035093">
    <property type="entry name" value="RelE/ParE_toxin_dom_sf"/>
</dbReference>
<dbReference type="InterPro" id="IPR028344">
    <property type="entry name" value="ParE1/4"/>
</dbReference>
<sequence length="99" mass="11732">MKSYDLTRAAEEDLRGIWEYSCETWGIDQADRYLDQIEACCEAIGNDQARSKARDALPDDVRVYRCEHHYLFWLSSDRPIILAILHERMDLVNRLKDRL</sequence>
<evidence type="ECO:0000256" key="1">
    <source>
        <dbReference type="ARBA" id="ARBA00022649"/>
    </source>
</evidence>
<dbReference type="PIRSF" id="PIRSF029218">
    <property type="entry name" value="ParE"/>
    <property type="match status" value="1"/>
</dbReference>
<gene>
    <name evidence="3" type="ORF">JHW45_08155</name>
</gene>
<evidence type="ECO:0000256" key="2">
    <source>
        <dbReference type="PIRNR" id="PIRNR029218"/>
    </source>
</evidence>
<dbReference type="InterPro" id="IPR007712">
    <property type="entry name" value="RelE/ParE_toxin"/>
</dbReference>
<dbReference type="Proteomes" id="UP001218412">
    <property type="component" value="Chromosome"/>
</dbReference>
<dbReference type="RefSeq" id="WP_272860382.1">
    <property type="nucleotide sequence ID" value="NZ_CP067134.1"/>
</dbReference>
<comment type="similarity">
    <text evidence="2">Belongs to the RelE toxin family.</text>
</comment>
<keyword evidence="1" id="KW-1277">Toxin-antitoxin system</keyword>
<proteinExistence type="inferred from homology"/>
<keyword evidence="4" id="KW-1185">Reference proteome</keyword>
<evidence type="ECO:0000313" key="4">
    <source>
        <dbReference type="Proteomes" id="UP001218412"/>
    </source>
</evidence>
<evidence type="ECO:0000313" key="3">
    <source>
        <dbReference type="EMBL" id="WCR12273.1"/>
    </source>
</evidence>
<dbReference type="EMBL" id="CP067134">
    <property type="protein sequence ID" value="WCR12273.1"/>
    <property type="molecule type" value="Genomic_DNA"/>
</dbReference>
<protein>
    <recommendedName>
        <fullName evidence="2">Toxin</fullName>
    </recommendedName>
</protein>
<name>A0ABY7SZH0_9RHOB</name>
<reference evidence="3 4" key="1">
    <citation type="submission" date="2021-01" db="EMBL/GenBank/DDBJ databases">
        <title>Biogeographic distribution of Paracoccus.</title>
        <authorList>
            <person name="Hollensteiner J."/>
            <person name="Leineberger J."/>
            <person name="Brinkhoff T."/>
            <person name="Daniel R."/>
        </authorList>
    </citation>
    <scope>NUCLEOTIDE SEQUENCE [LARGE SCALE GENOMIC DNA]</scope>
    <source>
        <strain evidence="3 4">LMG25392</strain>
    </source>
</reference>
<accession>A0ABY7SZH0</accession>
<dbReference type="Gene3D" id="3.30.2310.20">
    <property type="entry name" value="RelE-like"/>
    <property type="match status" value="1"/>
</dbReference>
<organism evidence="3 4">
    <name type="scientific">Paracoccus stylophorae</name>
    <dbReference type="NCBI Taxonomy" id="659350"/>
    <lineage>
        <taxon>Bacteria</taxon>
        <taxon>Pseudomonadati</taxon>
        <taxon>Pseudomonadota</taxon>
        <taxon>Alphaproteobacteria</taxon>
        <taxon>Rhodobacterales</taxon>
        <taxon>Paracoccaceae</taxon>
        <taxon>Paracoccus</taxon>
    </lineage>
</organism>
<dbReference type="Pfam" id="PF05016">
    <property type="entry name" value="ParE_toxin"/>
    <property type="match status" value="1"/>
</dbReference>